<dbReference type="AlphaFoldDB" id="A0A508TJT7"/>
<evidence type="ECO:0000256" key="1">
    <source>
        <dbReference type="ARBA" id="ARBA00004442"/>
    </source>
</evidence>
<comment type="similarity">
    <text evidence="5">Belongs to the Omp25/RopB family.</text>
</comment>
<feature type="signal peptide" evidence="6">
    <location>
        <begin position="1"/>
        <end position="22"/>
    </location>
</feature>
<keyword evidence="2 6" id="KW-0732">Signal</keyword>
<evidence type="ECO:0000313" key="8">
    <source>
        <dbReference type="EMBL" id="VIO74516.1"/>
    </source>
</evidence>
<dbReference type="Proteomes" id="UP000328092">
    <property type="component" value="Unassembled WGS sequence"/>
</dbReference>
<evidence type="ECO:0000256" key="6">
    <source>
        <dbReference type="SAM" id="SignalP"/>
    </source>
</evidence>
<dbReference type="InterPro" id="IPR027385">
    <property type="entry name" value="Beta-barrel_OMP"/>
</dbReference>
<dbReference type="GO" id="GO:0009279">
    <property type="term" value="C:cell outer membrane"/>
    <property type="evidence" value="ECO:0007669"/>
    <property type="project" value="UniProtKB-SubCell"/>
</dbReference>
<evidence type="ECO:0000256" key="5">
    <source>
        <dbReference type="ARBA" id="ARBA00038306"/>
    </source>
</evidence>
<feature type="chain" id="PRO_5021414982" description="Outer membrane protein beta-barrel domain-containing protein" evidence="6">
    <location>
        <begin position="23"/>
        <end position="219"/>
    </location>
</feature>
<gene>
    <name evidence="8" type="ORF">CI1B_52890</name>
</gene>
<dbReference type="InterPro" id="IPR051692">
    <property type="entry name" value="OMP-like"/>
</dbReference>
<dbReference type="PANTHER" id="PTHR34001">
    <property type="entry name" value="BLL7405 PROTEIN"/>
    <property type="match status" value="1"/>
</dbReference>
<evidence type="ECO:0000259" key="7">
    <source>
        <dbReference type="Pfam" id="PF13505"/>
    </source>
</evidence>
<accession>A0A508TJT7</accession>
<name>A0A508TJT7_9BRAD</name>
<dbReference type="Gene3D" id="2.40.160.20">
    <property type="match status" value="1"/>
</dbReference>
<evidence type="ECO:0000313" key="9">
    <source>
        <dbReference type="Proteomes" id="UP000328092"/>
    </source>
</evidence>
<evidence type="ECO:0000256" key="2">
    <source>
        <dbReference type="ARBA" id="ARBA00022729"/>
    </source>
</evidence>
<reference evidence="8" key="1">
    <citation type="submission" date="2019-02" db="EMBL/GenBank/DDBJ databases">
        <authorList>
            <person name="Pothier F.J."/>
        </authorList>
    </citation>
    <scope>NUCLEOTIDE SEQUENCE</scope>
    <source>
        <strain evidence="8">CI-1B</strain>
    </source>
</reference>
<dbReference type="InterPro" id="IPR011250">
    <property type="entry name" value="OMP/PagP_B-barrel"/>
</dbReference>
<feature type="domain" description="Outer membrane protein beta-barrel" evidence="7">
    <location>
        <begin position="36"/>
        <end position="211"/>
    </location>
</feature>
<protein>
    <recommendedName>
        <fullName evidence="7">Outer membrane protein beta-barrel domain-containing protein</fullName>
    </recommendedName>
</protein>
<dbReference type="SUPFAM" id="SSF56925">
    <property type="entry name" value="OMPA-like"/>
    <property type="match status" value="1"/>
</dbReference>
<dbReference type="OrthoDB" id="9815357at2"/>
<dbReference type="Pfam" id="PF13505">
    <property type="entry name" value="OMP_b-brl"/>
    <property type="match status" value="1"/>
</dbReference>
<evidence type="ECO:0000256" key="4">
    <source>
        <dbReference type="ARBA" id="ARBA00023237"/>
    </source>
</evidence>
<dbReference type="PANTHER" id="PTHR34001:SF3">
    <property type="entry name" value="BLL7405 PROTEIN"/>
    <property type="match status" value="1"/>
</dbReference>
<keyword evidence="3" id="KW-0472">Membrane</keyword>
<proteinExistence type="inferred from homology"/>
<dbReference type="RefSeq" id="WP_139862308.1">
    <property type="nucleotide sequence ID" value="NZ_CAADFC020000020.1"/>
</dbReference>
<dbReference type="EMBL" id="CAADFC020000020">
    <property type="protein sequence ID" value="VIO74516.1"/>
    <property type="molecule type" value="Genomic_DNA"/>
</dbReference>
<keyword evidence="9" id="KW-1185">Reference proteome</keyword>
<keyword evidence="4" id="KW-0998">Cell outer membrane</keyword>
<sequence length="219" mass="22954">MRNLLLASAGLLVLSAFAPASAADMAARAPYVKAPPPAAIYNWTGFYIGGFGGYASENSGNPKMEGGFGGGTIGYNWQAGNFVYGLEADGAWADVNASVSGFGVTVKSKIEALGTVRGRVGFAVDQVLFYGTGGYAWVDNKLSVTALGVTASQSNFHSGWTVGAGIEAFIAPQWSLKGEYLYRSLDSETYFGVPSGTLELHSVQFGVNYHFGGPVVARY</sequence>
<comment type="caution">
    <text evidence="8">The sequence shown here is derived from an EMBL/GenBank/DDBJ whole genome shotgun (WGS) entry which is preliminary data.</text>
</comment>
<comment type="subcellular location">
    <subcellularLocation>
        <location evidence="1">Cell outer membrane</location>
    </subcellularLocation>
</comment>
<evidence type="ECO:0000256" key="3">
    <source>
        <dbReference type="ARBA" id="ARBA00023136"/>
    </source>
</evidence>
<organism evidence="8 9">
    <name type="scientific">Bradyrhizobium ivorense</name>
    <dbReference type="NCBI Taxonomy" id="2511166"/>
    <lineage>
        <taxon>Bacteria</taxon>
        <taxon>Pseudomonadati</taxon>
        <taxon>Pseudomonadota</taxon>
        <taxon>Alphaproteobacteria</taxon>
        <taxon>Hyphomicrobiales</taxon>
        <taxon>Nitrobacteraceae</taxon>
        <taxon>Bradyrhizobium</taxon>
    </lineage>
</organism>